<evidence type="ECO:0000313" key="1">
    <source>
        <dbReference type="EMBL" id="MBX65438.1"/>
    </source>
</evidence>
<reference evidence="1" key="1">
    <citation type="submission" date="2018-02" db="EMBL/GenBank/DDBJ databases">
        <title>Rhizophora mucronata_Transcriptome.</title>
        <authorList>
            <person name="Meera S.P."/>
            <person name="Sreeshan A."/>
            <person name="Augustine A."/>
        </authorList>
    </citation>
    <scope>NUCLEOTIDE SEQUENCE</scope>
    <source>
        <tissue evidence="1">Leaf</tissue>
    </source>
</reference>
<name>A0A2P2QEN3_RHIMU</name>
<dbReference type="EMBL" id="GGEC01084954">
    <property type="protein sequence ID" value="MBX65438.1"/>
    <property type="molecule type" value="Transcribed_RNA"/>
</dbReference>
<organism evidence="1">
    <name type="scientific">Rhizophora mucronata</name>
    <name type="common">Asiatic mangrove</name>
    <dbReference type="NCBI Taxonomy" id="61149"/>
    <lineage>
        <taxon>Eukaryota</taxon>
        <taxon>Viridiplantae</taxon>
        <taxon>Streptophyta</taxon>
        <taxon>Embryophyta</taxon>
        <taxon>Tracheophyta</taxon>
        <taxon>Spermatophyta</taxon>
        <taxon>Magnoliopsida</taxon>
        <taxon>eudicotyledons</taxon>
        <taxon>Gunneridae</taxon>
        <taxon>Pentapetalae</taxon>
        <taxon>rosids</taxon>
        <taxon>fabids</taxon>
        <taxon>Malpighiales</taxon>
        <taxon>Rhizophoraceae</taxon>
        <taxon>Rhizophora</taxon>
    </lineage>
</organism>
<protein>
    <submittedName>
        <fullName evidence="1">Uncharacterized protein</fullName>
    </submittedName>
</protein>
<proteinExistence type="predicted"/>
<accession>A0A2P2QEN3</accession>
<sequence length="13" mass="1566">MPYMRESVDIVLL</sequence>